<gene>
    <name evidence="1" type="ORF">SDC9_195043</name>
</gene>
<sequence>MYRATHHVFADAGTGAAGNGDGGGLVHAAGVVAGMADDFDVDRAVETDRDVVSAVRIDDGHGLHLACLGIGVQKGVELTQRSGGEIESQAFHTYISSGAGSNTWACFTPGRWASDRNSDAMAT</sequence>
<reference evidence="1" key="1">
    <citation type="submission" date="2019-08" db="EMBL/GenBank/DDBJ databases">
        <authorList>
            <person name="Kucharzyk K."/>
            <person name="Murdoch R.W."/>
            <person name="Higgins S."/>
            <person name="Loffler F."/>
        </authorList>
    </citation>
    <scope>NUCLEOTIDE SEQUENCE</scope>
</reference>
<comment type="caution">
    <text evidence="1">The sequence shown here is derived from an EMBL/GenBank/DDBJ whole genome shotgun (WGS) entry which is preliminary data.</text>
</comment>
<dbReference type="AlphaFoldDB" id="A0A645I7Y5"/>
<evidence type="ECO:0000313" key="1">
    <source>
        <dbReference type="EMBL" id="MPN47441.1"/>
    </source>
</evidence>
<name>A0A645I7Y5_9ZZZZ</name>
<organism evidence="1">
    <name type="scientific">bioreactor metagenome</name>
    <dbReference type="NCBI Taxonomy" id="1076179"/>
    <lineage>
        <taxon>unclassified sequences</taxon>
        <taxon>metagenomes</taxon>
        <taxon>ecological metagenomes</taxon>
    </lineage>
</organism>
<protein>
    <submittedName>
        <fullName evidence="1">Uncharacterized protein</fullName>
    </submittedName>
</protein>
<proteinExistence type="predicted"/>
<dbReference type="EMBL" id="VSSQ01108936">
    <property type="protein sequence ID" value="MPN47441.1"/>
    <property type="molecule type" value="Genomic_DNA"/>
</dbReference>
<accession>A0A645I7Y5</accession>